<evidence type="ECO:0000256" key="3">
    <source>
        <dbReference type="ARBA" id="ARBA00023125"/>
    </source>
</evidence>
<keyword evidence="3 5" id="KW-0238">DNA-binding</keyword>
<accession>A0A1W6Z0L4</accession>
<evidence type="ECO:0000313" key="8">
    <source>
        <dbReference type="Proteomes" id="UP000194139"/>
    </source>
</evidence>
<keyword evidence="8" id="KW-1185">Reference proteome</keyword>
<dbReference type="InterPro" id="IPR050109">
    <property type="entry name" value="HTH-type_TetR-like_transc_reg"/>
</dbReference>
<dbReference type="InterPro" id="IPR009057">
    <property type="entry name" value="Homeodomain-like_sf"/>
</dbReference>
<dbReference type="PANTHER" id="PTHR30055">
    <property type="entry name" value="HTH-TYPE TRANSCRIPTIONAL REGULATOR RUTR"/>
    <property type="match status" value="1"/>
</dbReference>
<evidence type="ECO:0000256" key="5">
    <source>
        <dbReference type="PROSITE-ProRule" id="PRU00335"/>
    </source>
</evidence>
<feature type="DNA-binding region" description="H-T-H motif" evidence="5">
    <location>
        <begin position="39"/>
        <end position="58"/>
    </location>
</feature>
<dbReference type="SUPFAM" id="SSF48498">
    <property type="entry name" value="Tetracyclin repressor-like, C-terminal domain"/>
    <property type="match status" value="1"/>
</dbReference>
<dbReference type="Pfam" id="PF00440">
    <property type="entry name" value="TetR_N"/>
    <property type="match status" value="1"/>
</dbReference>
<evidence type="ECO:0000256" key="4">
    <source>
        <dbReference type="ARBA" id="ARBA00023163"/>
    </source>
</evidence>
<dbReference type="PROSITE" id="PS01081">
    <property type="entry name" value="HTH_TETR_1"/>
    <property type="match status" value="1"/>
</dbReference>
<keyword evidence="2" id="KW-0805">Transcription regulation</keyword>
<dbReference type="SUPFAM" id="SSF46689">
    <property type="entry name" value="Homeodomain-like"/>
    <property type="match status" value="1"/>
</dbReference>
<evidence type="ECO:0000259" key="6">
    <source>
        <dbReference type="PROSITE" id="PS50977"/>
    </source>
</evidence>
<sequence length="220" mass="24533">MEAVADDPGRRVRKRLQMLLHLSQTGARLFEQYGYDAVTMEQIARQADVAKRTLYNHFPTKEALLAYWMDGQLQRDLAGLQKDVARRRSFQSRVACILDASAAWCQAHPAYLAAYLKHRFLGMGNDDATVRNEQAGDIAVAWRHLIAAGQQAGELSKTLSADQLAACFHHLYLGALLRWLNEPGISLAAEFRAITKLFLEGAATPGRQTRSRQGTGPARR</sequence>
<gene>
    <name evidence="7" type="ORF">CAL13_09370</name>
</gene>
<dbReference type="GO" id="GO:0003700">
    <property type="term" value="F:DNA-binding transcription factor activity"/>
    <property type="evidence" value="ECO:0007669"/>
    <property type="project" value="TreeGrafter"/>
</dbReference>
<dbReference type="AlphaFoldDB" id="A0A1W6Z0L4"/>
<keyword evidence="1" id="KW-0678">Repressor</keyword>
<dbReference type="GO" id="GO:0000976">
    <property type="term" value="F:transcription cis-regulatory region binding"/>
    <property type="evidence" value="ECO:0007669"/>
    <property type="project" value="TreeGrafter"/>
</dbReference>
<dbReference type="PANTHER" id="PTHR30055:SF234">
    <property type="entry name" value="HTH-TYPE TRANSCRIPTIONAL REGULATOR BETI"/>
    <property type="match status" value="1"/>
</dbReference>
<organism evidence="7 8">
    <name type="scientific">Bordetella genomosp. 9</name>
    <dbReference type="NCBI Taxonomy" id="1416803"/>
    <lineage>
        <taxon>Bacteria</taxon>
        <taxon>Pseudomonadati</taxon>
        <taxon>Pseudomonadota</taxon>
        <taxon>Betaproteobacteria</taxon>
        <taxon>Burkholderiales</taxon>
        <taxon>Alcaligenaceae</taxon>
        <taxon>Bordetella</taxon>
    </lineage>
</organism>
<dbReference type="Proteomes" id="UP000194139">
    <property type="component" value="Chromosome"/>
</dbReference>
<proteinExistence type="predicted"/>
<dbReference type="PROSITE" id="PS50977">
    <property type="entry name" value="HTH_TETR_2"/>
    <property type="match status" value="1"/>
</dbReference>
<dbReference type="Gene3D" id="1.10.357.10">
    <property type="entry name" value="Tetracycline Repressor, domain 2"/>
    <property type="match status" value="1"/>
</dbReference>
<dbReference type="InterPro" id="IPR036271">
    <property type="entry name" value="Tet_transcr_reg_TetR-rel_C_sf"/>
</dbReference>
<feature type="domain" description="HTH tetR-type" evidence="6">
    <location>
        <begin position="16"/>
        <end position="76"/>
    </location>
</feature>
<dbReference type="PRINTS" id="PR00455">
    <property type="entry name" value="HTHTETR"/>
</dbReference>
<dbReference type="RefSeq" id="WP_086072193.1">
    <property type="nucleotide sequence ID" value="NZ_CP021109.1"/>
</dbReference>
<evidence type="ECO:0000256" key="2">
    <source>
        <dbReference type="ARBA" id="ARBA00023015"/>
    </source>
</evidence>
<dbReference type="InterPro" id="IPR001647">
    <property type="entry name" value="HTH_TetR"/>
</dbReference>
<dbReference type="InterPro" id="IPR023772">
    <property type="entry name" value="DNA-bd_HTH_TetR-type_CS"/>
</dbReference>
<evidence type="ECO:0000313" key="7">
    <source>
        <dbReference type="EMBL" id="ARP86383.1"/>
    </source>
</evidence>
<name>A0A1W6Z0L4_9BORD</name>
<evidence type="ECO:0000256" key="1">
    <source>
        <dbReference type="ARBA" id="ARBA00022491"/>
    </source>
</evidence>
<keyword evidence="4" id="KW-0804">Transcription</keyword>
<reference evidence="7 8" key="1">
    <citation type="submission" date="2017-05" db="EMBL/GenBank/DDBJ databases">
        <title>Complete and WGS of Bordetella genogroups.</title>
        <authorList>
            <person name="Spilker T."/>
            <person name="LiPuma J."/>
        </authorList>
    </citation>
    <scope>NUCLEOTIDE SEQUENCE [LARGE SCALE GENOMIC DNA]</scope>
    <source>
        <strain evidence="7 8">AU17164</strain>
    </source>
</reference>
<protein>
    <submittedName>
        <fullName evidence="7">TetR family transcriptional regulator</fullName>
    </submittedName>
</protein>
<dbReference type="EMBL" id="CP021109">
    <property type="protein sequence ID" value="ARP86383.1"/>
    <property type="molecule type" value="Genomic_DNA"/>
</dbReference>